<dbReference type="VEuPathDB" id="FungiDB:HpaG812841"/>
<dbReference type="HOGENOM" id="CLU_2817912_0_0_1"/>
<sequence>MRLQSSRDNPSQLNLTALHALVQTGDEATKSRCTCCWRRKLEVGKRVCTWTNRREDTYSGEWRLESD</sequence>
<proteinExistence type="predicted"/>
<organism evidence="1 2">
    <name type="scientific">Hyaloperonospora arabidopsidis (strain Emoy2)</name>
    <name type="common">Downy mildew agent</name>
    <name type="synonym">Peronospora arabidopsidis</name>
    <dbReference type="NCBI Taxonomy" id="559515"/>
    <lineage>
        <taxon>Eukaryota</taxon>
        <taxon>Sar</taxon>
        <taxon>Stramenopiles</taxon>
        <taxon>Oomycota</taxon>
        <taxon>Peronosporomycetes</taxon>
        <taxon>Peronosporales</taxon>
        <taxon>Peronosporaceae</taxon>
        <taxon>Hyaloperonospora</taxon>
    </lineage>
</organism>
<dbReference type="Proteomes" id="UP000011713">
    <property type="component" value="Unassembled WGS sequence"/>
</dbReference>
<evidence type="ECO:0000313" key="2">
    <source>
        <dbReference type="Proteomes" id="UP000011713"/>
    </source>
</evidence>
<reference evidence="2" key="1">
    <citation type="journal article" date="2010" name="Science">
        <title>Signatures of adaptation to obligate biotrophy in the Hyaloperonospora arabidopsidis genome.</title>
        <authorList>
            <person name="Baxter L."/>
            <person name="Tripathy S."/>
            <person name="Ishaque N."/>
            <person name="Boot N."/>
            <person name="Cabral A."/>
            <person name="Kemen E."/>
            <person name="Thines M."/>
            <person name="Ah-Fong A."/>
            <person name="Anderson R."/>
            <person name="Badejoko W."/>
            <person name="Bittner-Eddy P."/>
            <person name="Boore J.L."/>
            <person name="Chibucos M.C."/>
            <person name="Coates M."/>
            <person name="Dehal P."/>
            <person name="Delehaunty K."/>
            <person name="Dong S."/>
            <person name="Downton P."/>
            <person name="Dumas B."/>
            <person name="Fabro G."/>
            <person name="Fronick C."/>
            <person name="Fuerstenberg S.I."/>
            <person name="Fulton L."/>
            <person name="Gaulin E."/>
            <person name="Govers F."/>
            <person name="Hughes L."/>
            <person name="Humphray S."/>
            <person name="Jiang R.H."/>
            <person name="Judelson H."/>
            <person name="Kamoun S."/>
            <person name="Kyung K."/>
            <person name="Meijer H."/>
            <person name="Minx P."/>
            <person name="Morris P."/>
            <person name="Nelson J."/>
            <person name="Phuntumart V."/>
            <person name="Qutob D."/>
            <person name="Rehmany A."/>
            <person name="Rougon-Cardoso A."/>
            <person name="Ryden P."/>
            <person name="Torto-Alalibo T."/>
            <person name="Studholme D."/>
            <person name="Wang Y."/>
            <person name="Win J."/>
            <person name="Wood J."/>
            <person name="Clifton S.W."/>
            <person name="Rogers J."/>
            <person name="Van den Ackerveken G."/>
            <person name="Jones J.D."/>
            <person name="McDowell J.M."/>
            <person name="Beynon J."/>
            <person name="Tyler B.M."/>
        </authorList>
    </citation>
    <scope>NUCLEOTIDE SEQUENCE [LARGE SCALE GENOMIC DNA]</scope>
    <source>
        <strain evidence="2">Emoy2</strain>
    </source>
</reference>
<name>M4C1A3_HYAAE</name>
<dbReference type="EMBL" id="JH598090">
    <property type="status" value="NOT_ANNOTATED_CDS"/>
    <property type="molecule type" value="Genomic_DNA"/>
</dbReference>
<reference evidence="1" key="2">
    <citation type="submission" date="2015-06" db="UniProtKB">
        <authorList>
            <consortium name="EnsemblProtists"/>
        </authorList>
    </citation>
    <scope>IDENTIFICATION</scope>
    <source>
        <strain evidence="1">Emoy2</strain>
    </source>
</reference>
<accession>M4C1A3</accession>
<dbReference type="EnsemblProtists" id="HpaT812841">
    <property type="protein sequence ID" value="HpaP812841"/>
    <property type="gene ID" value="HpaG812841"/>
</dbReference>
<evidence type="ECO:0000313" key="1">
    <source>
        <dbReference type="EnsemblProtists" id="HpaP812841"/>
    </source>
</evidence>
<dbReference type="InParanoid" id="M4C1A3"/>
<dbReference type="AlphaFoldDB" id="M4C1A3"/>
<keyword evidence="2" id="KW-1185">Reference proteome</keyword>
<protein>
    <submittedName>
        <fullName evidence="1">Uncharacterized protein</fullName>
    </submittedName>
</protein>